<evidence type="ECO:0000256" key="1">
    <source>
        <dbReference type="ARBA" id="ARBA00022723"/>
    </source>
</evidence>
<dbReference type="PROSITE" id="PS50102">
    <property type="entry name" value="RRM"/>
    <property type="match status" value="1"/>
</dbReference>
<dbReference type="SUPFAM" id="SSF63748">
    <property type="entry name" value="Tudor/PWWP/MBT"/>
    <property type="match status" value="2"/>
</dbReference>
<dbReference type="RefSeq" id="XP_013178911.1">
    <property type="nucleotide sequence ID" value="XM_013323457.1"/>
</dbReference>
<dbReference type="InterPro" id="IPR012677">
    <property type="entry name" value="Nucleotide-bd_a/b_plait_sf"/>
</dbReference>
<evidence type="ECO:0000256" key="4">
    <source>
        <dbReference type="ARBA" id="ARBA00022884"/>
    </source>
</evidence>
<dbReference type="CDD" id="cd00590">
    <property type="entry name" value="RRM_SF"/>
    <property type="match status" value="1"/>
</dbReference>
<protein>
    <submittedName>
        <fullName evidence="11">Uncharacterized protein LOC106126015 isoform X3</fullName>
    </submittedName>
</protein>
<evidence type="ECO:0000256" key="5">
    <source>
        <dbReference type="PROSITE-ProRule" id="PRU00134"/>
    </source>
</evidence>
<evidence type="ECO:0000256" key="3">
    <source>
        <dbReference type="ARBA" id="ARBA00022833"/>
    </source>
</evidence>
<dbReference type="PANTHER" id="PTHR22948:SF76">
    <property type="entry name" value="FI20010P1-RELATED"/>
    <property type="match status" value="1"/>
</dbReference>
<reference evidence="11" key="1">
    <citation type="submission" date="2025-08" db="UniProtKB">
        <authorList>
            <consortium name="RefSeq"/>
        </authorList>
    </citation>
    <scope>IDENTIFICATION</scope>
</reference>
<dbReference type="GO" id="GO:0003723">
    <property type="term" value="F:RNA binding"/>
    <property type="evidence" value="ECO:0007669"/>
    <property type="project" value="UniProtKB-UniRule"/>
</dbReference>
<dbReference type="Pfam" id="PF00567">
    <property type="entry name" value="TUDOR"/>
    <property type="match status" value="2"/>
</dbReference>
<feature type="domain" description="Tudor" evidence="9">
    <location>
        <begin position="940"/>
        <end position="1002"/>
    </location>
</feature>
<feature type="compositionally biased region" description="Polar residues" evidence="7">
    <location>
        <begin position="1"/>
        <end position="12"/>
    </location>
</feature>
<dbReference type="GO" id="GO:0008270">
    <property type="term" value="F:zinc ion binding"/>
    <property type="evidence" value="ECO:0007669"/>
    <property type="project" value="UniProtKB-KW"/>
</dbReference>
<dbReference type="GeneID" id="106126015"/>
<proteinExistence type="predicted"/>
<dbReference type="SUPFAM" id="SSF54928">
    <property type="entry name" value="RNA-binding domain, RBD"/>
    <property type="match status" value="1"/>
</dbReference>
<gene>
    <name evidence="11" type="primary">LOC106126015</name>
</gene>
<dbReference type="PROSITE" id="PS50304">
    <property type="entry name" value="TUDOR"/>
    <property type="match status" value="2"/>
</dbReference>
<dbReference type="Proteomes" id="UP000694872">
    <property type="component" value="Unplaced"/>
</dbReference>
<dbReference type="InterPro" id="IPR050621">
    <property type="entry name" value="Tudor_domain_containing"/>
</dbReference>
<dbReference type="SMART" id="SM00360">
    <property type="entry name" value="RRM"/>
    <property type="match status" value="1"/>
</dbReference>
<feature type="domain" description="MYND-type" evidence="10">
    <location>
        <begin position="274"/>
        <end position="311"/>
    </location>
</feature>
<evidence type="ECO:0000313" key="11">
    <source>
        <dbReference type="RefSeq" id="XP_013178911.1"/>
    </source>
</evidence>
<dbReference type="Gene3D" id="2.30.30.140">
    <property type="match status" value="2"/>
</dbReference>
<feature type="compositionally biased region" description="Polar residues" evidence="7">
    <location>
        <begin position="325"/>
        <end position="338"/>
    </location>
</feature>
<feature type="region of interest" description="Disordered" evidence="7">
    <location>
        <begin position="372"/>
        <end position="423"/>
    </location>
</feature>
<keyword evidence="1" id="KW-0479">Metal-binding</keyword>
<dbReference type="Gene3D" id="6.10.140.2220">
    <property type="match status" value="1"/>
</dbReference>
<feature type="region of interest" description="Disordered" evidence="7">
    <location>
        <begin position="325"/>
        <end position="349"/>
    </location>
</feature>
<feature type="domain" description="Tudor" evidence="9">
    <location>
        <begin position="724"/>
        <end position="783"/>
    </location>
</feature>
<feature type="compositionally biased region" description="Low complexity" evidence="7">
    <location>
        <begin position="392"/>
        <end position="410"/>
    </location>
</feature>
<keyword evidence="4 6" id="KW-0694">RNA-binding</keyword>
<feature type="region of interest" description="Disordered" evidence="7">
    <location>
        <begin position="1"/>
        <end position="34"/>
    </location>
</feature>
<evidence type="ECO:0000259" key="10">
    <source>
        <dbReference type="PROSITE" id="PS50865"/>
    </source>
</evidence>
<dbReference type="Pfam" id="PF01753">
    <property type="entry name" value="zf-MYND"/>
    <property type="match status" value="1"/>
</dbReference>
<evidence type="ECO:0000256" key="2">
    <source>
        <dbReference type="ARBA" id="ARBA00022771"/>
    </source>
</evidence>
<dbReference type="SMART" id="SM00333">
    <property type="entry name" value="TUDOR"/>
    <property type="match status" value="3"/>
</dbReference>
<dbReference type="AlphaFoldDB" id="A0AAJ6ZTF8"/>
<feature type="region of interest" description="Disordered" evidence="7">
    <location>
        <begin position="117"/>
        <end position="153"/>
    </location>
</feature>
<feature type="domain" description="RRM" evidence="8">
    <location>
        <begin position="43"/>
        <end position="115"/>
    </location>
</feature>
<dbReference type="InterPro" id="IPR035979">
    <property type="entry name" value="RBD_domain_sf"/>
</dbReference>
<evidence type="ECO:0000259" key="9">
    <source>
        <dbReference type="PROSITE" id="PS50304"/>
    </source>
</evidence>
<dbReference type="InterPro" id="IPR000504">
    <property type="entry name" value="RRM_dom"/>
</dbReference>
<name>A0AAJ6ZTF8_PAPXU</name>
<evidence type="ECO:0000256" key="7">
    <source>
        <dbReference type="SAM" id="MobiDB-lite"/>
    </source>
</evidence>
<evidence type="ECO:0000256" key="6">
    <source>
        <dbReference type="PROSITE-ProRule" id="PRU00176"/>
    </source>
</evidence>
<dbReference type="Pfam" id="PF00076">
    <property type="entry name" value="RRM_1"/>
    <property type="match status" value="1"/>
</dbReference>
<dbReference type="SUPFAM" id="SSF144232">
    <property type="entry name" value="HIT/MYND zinc finger-like"/>
    <property type="match status" value="1"/>
</dbReference>
<dbReference type="InterPro" id="IPR002999">
    <property type="entry name" value="Tudor"/>
</dbReference>
<keyword evidence="2 5" id="KW-0863">Zinc-finger</keyword>
<keyword evidence="3" id="KW-0862">Zinc</keyword>
<sequence>MANRSWSNQSQDWDPMRDDYNNSSFDPQYADDNAGGAVRLDQSRLYITNIPKNLNEDGLRTVFSTFGTLKETFLSRDQNKRFALVKYETPGEAKLAMMKLNRAEPLKLVVHIAHKKNKTSTNETRDHGSNHMSQMSRDETSSVCSRGRNSRKMDDTQLSINSEGDMDELMAEDELGLVNSSDPDLHLELVQLKMERIKLQEEKLECKRMMILNRAGRKSVPLSSKDRSILPDGRIVVRTNNDRPNDVTDSESFGVGSGDALKLPGLQRDASRACVSCGMHADAYCSRCAVTPYCSLACQQRDWSARHHAVCHNLARLAVGNAPNPVSTAPTNLPTLQPTAPLRRPHSPMKNIRRFQNTEDDGVGSQVRSHRLNTNYSYQNGQNNRTQDRPGNRQNKTIQNKNNKTENTQTPDRIENKGNIPPLRRPQIQNVMEEDWTNTQAAGPSNIKLAMKSIKTIPDKSTDDKKVIKPLSVEDVTPTKKYVPKTCLVETMSIGDIVMVSIDKVASECRINGPGYIGVSLHEKYEGDYMSLCDEYAADCEKEGKFTPSPGDLFSYYNNEDGAWYRARCLSNNLAALIDSSSIVSMTSQCRVLPDKYTDIPEFSCYIHVKGVEIGDNVKCTLKTKLKDGYIVAVENVASGASVGEGEIKRWCPEIEYSVASVALVIPEILRPDVCDKSRVLLVEATELKRAFVRSADVTAQRRYDSVLQGVVLYGQSAEPLTEPPNKGQLVVAKYSDGLHYRAICKRTNVKQNKYLLEYVEFGNLEISKLEDLYPCPEEFDLSSQPAEASQVSLLTGDFNITPSAVEYIEHLKDSCIELILTNANGAKTAPSGAEVKLVVADTKECVNTKLEELCTPEWKKMEKIGVDVIETPCIMYSDLEQLELPESGCEIEVLDISSLDGATISGYMKGETLAKKILEELSQQMEAYCNSEIGKEPYLPKLEELCIAQCPPYPQWFRAVFCEQVSGAGGVSARLCYIDYGNMEVVPVVALRKMLPEFVTGIPALASHLEIKDFPKVPSAEQLSKAIQHMEINDEGRGRLKVTKCTKLDKGLYLVDAPDLIAAMM</sequence>
<accession>A0AAJ6ZTF8</accession>
<dbReference type="PROSITE" id="PS50865">
    <property type="entry name" value="ZF_MYND_2"/>
    <property type="match status" value="1"/>
</dbReference>
<evidence type="ECO:0000259" key="8">
    <source>
        <dbReference type="PROSITE" id="PS50102"/>
    </source>
</evidence>
<feature type="compositionally biased region" description="Polar residues" evidence="7">
    <location>
        <begin position="372"/>
        <end position="385"/>
    </location>
</feature>
<organism evidence="11">
    <name type="scientific">Papilio xuthus</name>
    <name type="common">Asian swallowtail butterfly</name>
    <dbReference type="NCBI Taxonomy" id="66420"/>
    <lineage>
        <taxon>Eukaryota</taxon>
        <taxon>Metazoa</taxon>
        <taxon>Ecdysozoa</taxon>
        <taxon>Arthropoda</taxon>
        <taxon>Hexapoda</taxon>
        <taxon>Insecta</taxon>
        <taxon>Pterygota</taxon>
        <taxon>Neoptera</taxon>
        <taxon>Endopterygota</taxon>
        <taxon>Lepidoptera</taxon>
        <taxon>Glossata</taxon>
        <taxon>Ditrysia</taxon>
        <taxon>Papilionoidea</taxon>
        <taxon>Papilionidae</taxon>
        <taxon>Papilioninae</taxon>
        <taxon>Papilio</taxon>
    </lineage>
</organism>
<dbReference type="Gene3D" id="3.30.70.330">
    <property type="match status" value="1"/>
</dbReference>
<dbReference type="PANTHER" id="PTHR22948">
    <property type="entry name" value="TUDOR DOMAIN CONTAINING PROTEIN"/>
    <property type="match status" value="1"/>
</dbReference>
<dbReference type="PROSITE" id="PS01360">
    <property type="entry name" value="ZF_MYND_1"/>
    <property type="match status" value="1"/>
</dbReference>
<dbReference type="InterPro" id="IPR002893">
    <property type="entry name" value="Znf_MYND"/>
</dbReference>